<dbReference type="PROSITE" id="PS51257">
    <property type="entry name" value="PROKAR_LIPOPROTEIN"/>
    <property type="match status" value="1"/>
</dbReference>
<feature type="signal peptide" evidence="2">
    <location>
        <begin position="1"/>
        <end position="21"/>
    </location>
</feature>
<dbReference type="AlphaFoldDB" id="M3BB45"/>
<dbReference type="Proteomes" id="UP000016932">
    <property type="component" value="Unassembled WGS sequence"/>
</dbReference>
<feature type="compositionally biased region" description="Low complexity" evidence="1">
    <location>
        <begin position="79"/>
        <end position="102"/>
    </location>
</feature>
<dbReference type="HOGENOM" id="CLU_765309_0_0_1"/>
<evidence type="ECO:0000313" key="3">
    <source>
        <dbReference type="EMBL" id="EME86438.1"/>
    </source>
</evidence>
<accession>M3BB45</accession>
<reference evidence="3 4" key="1">
    <citation type="journal article" date="2012" name="PLoS Pathog.">
        <title>Diverse lifestyles and strategies of plant pathogenesis encoded in the genomes of eighteen Dothideomycetes fungi.</title>
        <authorList>
            <person name="Ohm R.A."/>
            <person name="Feau N."/>
            <person name="Henrissat B."/>
            <person name="Schoch C.L."/>
            <person name="Horwitz B.A."/>
            <person name="Barry K.W."/>
            <person name="Condon B.J."/>
            <person name="Copeland A.C."/>
            <person name="Dhillon B."/>
            <person name="Glaser F."/>
            <person name="Hesse C.N."/>
            <person name="Kosti I."/>
            <person name="LaButti K."/>
            <person name="Lindquist E.A."/>
            <person name="Lucas S."/>
            <person name="Salamov A.A."/>
            <person name="Bradshaw R.E."/>
            <person name="Ciuffetti L."/>
            <person name="Hamelin R.C."/>
            <person name="Kema G.H.J."/>
            <person name="Lawrence C."/>
            <person name="Scott J.A."/>
            <person name="Spatafora J.W."/>
            <person name="Turgeon B.G."/>
            <person name="de Wit P.J.G.M."/>
            <person name="Zhong S."/>
            <person name="Goodwin S.B."/>
            <person name="Grigoriev I.V."/>
        </authorList>
    </citation>
    <scope>NUCLEOTIDE SEQUENCE [LARGE SCALE GENOMIC DNA]</scope>
    <source>
        <strain evidence="3 4">CIRAD86</strain>
    </source>
</reference>
<evidence type="ECO:0000256" key="2">
    <source>
        <dbReference type="SAM" id="SignalP"/>
    </source>
</evidence>
<evidence type="ECO:0000256" key="1">
    <source>
        <dbReference type="SAM" id="MobiDB-lite"/>
    </source>
</evidence>
<feature type="compositionally biased region" description="Polar residues" evidence="1">
    <location>
        <begin position="126"/>
        <end position="136"/>
    </location>
</feature>
<name>M3BB45_PSEFD</name>
<feature type="region of interest" description="Disordered" evidence="1">
    <location>
        <begin position="77"/>
        <end position="102"/>
    </location>
</feature>
<dbReference type="GeneID" id="19342216"/>
<sequence>MTSRSLIALLAFGASCLSVRAAPQWEGAVTMVRDVAVTSTLPPGEGGCPETAVNGCIVTTATQQSVTTVTNTFPVSAPSNLTTSSSHTSALTTSESSLPSSIPIQTTSASASISAPVAPSIPPLSTGATTQHTSNAPLVPSIVPPPFPNSTSSSWTIPNLPTSSGLLPTTSSSHSLWPTSAVSSAPLTTLTTRSTSEVVTSEIPFATSSVPEPEDTSRSVIMSTHFETEILTTKTTTTDTEYPPATSVINITTGVTRTDTITTTTTDSQILSLPSCGTGGFGPDGQYYGGACPSTFETITTSSSSISASVDPINTSTTCTDEISKAGPTQPVTTKPSMSAVPVVATNSSTSLSILSFSSSEP</sequence>
<organism evidence="3 4">
    <name type="scientific">Pseudocercospora fijiensis (strain CIRAD86)</name>
    <name type="common">Black leaf streak disease fungus</name>
    <name type="synonym">Mycosphaerella fijiensis</name>
    <dbReference type="NCBI Taxonomy" id="383855"/>
    <lineage>
        <taxon>Eukaryota</taxon>
        <taxon>Fungi</taxon>
        <taxon>Dikarya</taxon>
        <taxon>Ascomycota</taxon>
        <taxon>Pezizomycotina</taxon>
        <taxon>Dothideomycetes</taxon>
        <taxon>Dothideomycetidae</taxon>
        <taxon>Mycosphaerellales</taxon>
        <taxon>Mycosphaerellaceae</taxon>
        <taxon>Pseudocercospora</taxon>
    </lineage>
</organism>
<protein>
    <submittedName>
        <fullName evidence="3">Uncharacterized protein</fullName>
    </submittedName>
</protein>
<gene>
    <name evidence="3" type="ORF">MYCFIDRAFT_84575</name>
</gene>
<dbReference type="EMBL" id="KB446556">
    <property type="protein sequence ID" value="EME86438.1"/>
    <property type="molecule type" value="Genomic_DNA"/>
</dbReference>
<dbReference type="VEuPathDB" id="FungiDB:MYCFIDRAFT_84575"/>
<feature type="region of interest" description="Disordered" evidence="1">
    <location>
        <begin position="123"/>
        <end position="145"/>
    </location>
</feature>
<keyword evidence="4" id="KW-1185">Reference proteome</keyword>
<dbReference type="KEGG" id="pfj:MYCFIDRAFT_84575"/>
<feature type="chain" id="PRO_5004031940" evidence="2">
    <location>
        <begin position="22"/>
        <end position="362"/>
    </location>
</feature>
<dbReference type="RefSeq" id="XP_007922918.1">
    <property type="nucleotide sequence ID" value="XM_007924727.1"/>
</dbReference>
<evidence type="ECO:0000313" key="4">
    <source>
        <dbReference type="Proteomes" id="UP000016932"/>
    </source>
</evidence>
<keyword evidence="2" id="KW-0732">Signal</keyword>
<proteinExistence type="predicted"/>